<dbReference type="AlphaFoldDB" id="A0A1H1MLR6"/>
<dbReference type="Proteomes" id="UP000199679">
    <property type="component" value="Chromosome I"/>
</dbReference>
<evidence type="ECO:0000313" key="1">
    <source>
        <dbReference type="EMBL" id="SDR87530.1"/>
    </source>
</evidence>
<accession>A0A1H1MLR6</accession>
<gene>
    <name evidence="1" type="ORF">SAMN05216490_0108</name>
</gene>
<evidence type="ECO:0000313" key="2">
    <source>
        <dbReference type="Proteomes" id="UP000199679"/>
    </source>
</evidence>
<organism evidence="1 2">
    <name type="scientific">Mucilaginibacter mallensis</name>
    <dbReference type="NCBI Taxonomy" id="652787"/>
    <lineage>
        <taxon>Bacteria</taxon>
        <taxon>Pseudomonadati</taxon>
        <taxon>Bacteroidota</taxon>
        <taxon>Sphingobacteriia</taxon>
        <taxon>Sphingobacteriales</taxon>
        <taxon>Sphingobacteriaceae</taxon>
        <taxon>Mucilaginibacter</taxon>
    </lineage>
</organism>
<sequence>MKNLLIWLTDLKPIGDYPLFHDSFSNHVRFSIEAFY</sequence>
<name>A0A1H1MLR6_MUCMA</name>
<dbReference type="STRING" id="652787.SAMN05216490_0108"/>
<protein>
    <submittedName>
        <fullName evidence="1">Uncharacterized protein</fullName>
    </submittedName>
</protein>
<dbReference type="EMBL" id="LT629740">
    <property type="protein sequence ID" value="SDR87530.1"/>
    <property type="molecule type" value="Genomic_DNA"/>
</dbReference>
<proteinExistence type="predicted"/>
<reference evidence="1 2" key="1">
    <citation type="submission" date="2016-10" db="EMBL/GenBank/DDBJ databases">
        <authorList>
            <person name="de Groot N.N."/>
        </authorList>
    </citation>
    <scope>NUCLEOTIDE SEQUENCE [LARGE SCALE GENOMIC DNA]</scope>
    <source>
        <strain evidence="1 2">MP1X4</strain>
    </source>
</reference>
<keyword evidence="2" id="KW-1185">Reference proteome</keyword>